<accession>A0A0C3FS91</accession>
<feature type="region of interest" description="Disordered" evidence="1">
    <location>
        <begin position="230"/>
        <end position="261"/>
    </location>
</feature>
<evidence type="ECO:0000256" key="1">
    <source>
        <dbReference type="SAM" id="MobiDB-lite"/>
    </source>
</evidence>
<name>A0A0C3FS91_PILCF</name>
<keyword evidence="3" id="KW-1185">Reference proteome</keyword>
<protein>
    <submittedName>
        <fullName evidence="2">Uncharacterized protein</fullName>
    </submittedName>
</protein>
<evidence type="ECO:0000313" key="3">
    <source>
        <dbReference type="Proteomes" id="UP000054166"/>
    </source>
</evidence>
<reference evidence="3" key="2">
    <citation type="submission" date="2015-01" db="EMBL/GenBank/DDBJ databases">
        <title>Evolutionary Origins and Diversification of the Mycorrhizal Mutualists.</title>
        <authorList>
            <consortium name="DOE Joint Genome Institute"/>
            <consortium name="Mycorrhizal Genomics Consortium"/>
            <person name="Kohler A."/>
            <person name="Kuo A."/>
            <person name="Nagy L.G."/>
            <person name="Floudas D."/>
            <person name="Copeland A."/>
            <person name="Barry K.W."/>
            <person name="Cichocki N."/>
            <person name="Veneault-Fourrey C."/>
            <person name="LaButti K."/>
            <person name="Lindquist E.A."/>
            <person name="Lipzen A."/>
            <person name="Lundell T."/>
            <person name="Morin E."/>
            <person name="Murat C."/>
            <person name="Riley R."/>
            <person name="Ohm R."/>
            <person name="Sun H."/>
            <person name="Tunlid A."/>
            <person name="Henrissat B."/>
            <person name="Grigoriev I.V."/>
            <person name="Hibbett D.S."/>
            <person name="Martin F."/>
        </authorList>
    </citation>
    <scope>NUCLEOTIDE SEQUENCE [LARGE SCALE GENOMIC DNA]</scope>
    <source>
        <strain evidence="3">F 1598</strain>
    </source>
</reference>
<dbReference type="HOGENOM" id="CLU_043183_0_0_1"/>
<feature type="region of interest" description="Disordered" evidence="1">
    <location>
        <begin position="334"/>
        <end position="391"/>
    </location>
</feature>
<dbReference type="InParanoid" id="A0A0C3FS91"/>
<dbReference type="EMBL" id="KN832980">
    <property type="protein sequence ID" value="KIM87010.1"/>
    <property type="molecule type" value="Genomic_DNA"/>
</dbReference>
<reference evidence="2 3" key="1">
    <citation type="submission" date="2014-04" db="EMBL/GenBank/DDBJ databases">
        <authorList>
            <consortium name="DOE Joint Genome Institute"/>
            <person name="Kuo A."/>
            <person name="Tarkka M."/>
            <person name="Buscot F."/>
            <person name="Kohler A."/>
            <person name="Nagy L.G."/>
            <person name="Floudas D."/>
            <person name="Copeland A."/>
            <person name="Barry K.W."/>
            <person name="Cichocki N."/>
            <person name="Veneault-Fourrey C."/>
            <person name="LaButti K."/>
            <person name="Lindquist E.A."/>
            <person name="Lipzen A."/>
            <person name="Lundell T."/>
            <person name="Morin E."/>
            <person name="Murat C."/>
            <person name="Sun H."/>
            <person name="Tunlid A."/>
            <person name="Henrissat B."/>
            <person name="Grigoriev I.V."/>
            <person name="Hibbett D.S."/>
            <person name="Martin F."/>
            <person name="Nordberg H.P."/>
            <person name="Cantor M.N."/>
            <person name="Hua S.X."/>
        </authorList>
    </citation>
    <scope>NUCLEOTIDE SEQUENCE [LARGE SCALE GENOMIC DNA]</scope>
    <source>
        <strain evidence="2 3">F 1598</strain>
    </source>
</reference>
<feature type="compositionally biased region" description="Basic and acidic residues" evidence="1">
    <location>
        <begin position="364"/>
        <end position="375"/>
    </location>
</feature>
<feature type="compositionally biased region" description="Polar residues" evidence="1">
    <location>
        <begin position="249"/>
        <end position="261"/>
    </location>
</feature>
<proteinExistence type="predicted"/>
<dbReference type="Proteomes" id="UP000054166">
    <property type="component" value="Unassembled WGS sequence"/>
</dbReference>
<feature type="region of interest" description="Disordered" evidence="1">
    <location>
        <begin position="428"/>
        <end position="493"/>
    </location>
</feature>
<feature type="compositionally biased region" description="Polar residues" evidence="1">
    <location>
        <begin position="428"/>
        <end position="441"/>
    </location>
</feature>
<dbReference type="AlphaFoldDB" id="A0A0C3FS91"/>
<feature type="compositionally biased region" description="Basic residues" evidence="1">
    <location>
        <begin position="347"/>
        <end position="357"/>
    </location>
</feature>
<organism evidence="2 3">
    <name type="scientific">Piloderma croceum (strain F 1598)</name>
    <dbReference type="NCBI Taxonomy" id="765440"/>
    <lineage>
        <taxon>Eukaryota</taxon>
        <taxon>Fungi</taxon>
        <taxon>Dikarya</taxon>
        <taxon>Basidiomycota</taxon>
        <taxon>Agaricomycotina</taxon>
        <taxon>Agaricomycetes</taxon>
        <taxon>Agaricomycetidae</taxon>
        <taxon>Atheliales</taxon>
        <taxon>Atheliaceae</taxon>
        <taxon>Piloderma</taxon>
    </lineage>
</organism>
<gene>
    <name evidence="2" type="ORF">PILCRDRAFT_86138</name>
</gene>
<evidence type="ECO:0000313" key="2">
    <source>
        <dbReference type="EMBL" id="KIM87010.1"/>
    </source>
</evidence>
<dbReference type="STRING" id="765440.A0A0C3FS91"/>
<dbReference type="OrthoDB" id="2860408at2759"/>
<feature type="compositionally biased region" description="Polar residues" evidence="1">
    <location>
        <begin position="380"/>
        <end position="389"/>
    </location>
</feature>
<sequence length="493" mass="53748">MPTINYQYPVSEGSMDLTYIFAAASANTTLPQNLLLEGTGPGTMQNRHPSVMSSIHPGSSDQTFKFGVDSRTLTRVDSGVEADPYAAAFIRERLGDNKWNVFSARLFERRLGMTKAGSKNTNKETSAADSRNGGGAGAIDFMVKVEVVKEVLRTYVPHPYNPLKSLKHAYAPSPTGDVTLTRSIILALSGWSNTQFSYWARRVEAVSVLTPHDERLRTLGSVLQQRLKDDIGTEPTSIHSDLSEEGRSETPNSTSASGQSSCFQQEFDYVQGMTGKGLDVIIDEAKKRTGASQFLRGKHSSLDPFGAIYMEDENGAEVSAPVFMPTFQAVEYSHSMPSSNAEQPGKKSGKGKIKQKTPRSVSGRRHEPQATHDVEPSVPHLSSTVSASRGVSAPPMLASQELVPPTFTAPPTNTDVMSLSHTVAVTSVQQNTQTHNRSQQHASKDAEHISRRKLFPVSDSRSELENMPQICKRGGEALESVPKRQTRQSGLIQ</sequence>